<dbReference type="PANTHER" id="PTHR32507:SF7">
    <property type="entry name" value="K(+)_H(+) ANTIPORTER NHAP2"/>
    <property type="match status" value="1"/>
</dbReference>
<feature type="domain" description="RCK C-terminal" evidence="10">
    <location>
        <begin position="394"/>
        <end position="476"/>
    </location>
</feature>
<reference evidence="11 14" key="2">
    <citation type="submission" date="2020-04" db="EMBL/GenBank/DDBJ databases">
        <authorList>
            <person name="Hitch T.C.A."/>
            <person name="Wylensek D."/>
            <person name="Clavel T."/>
        </authorList>
    </citation>
    <scope>NUCLEOTIDE SEQUENCE [LARGE SCALE GENOMIC DNA]</scope>
    <source>
        <strain evidence="11 14">BSM-383-APC-22F</strain>
    </source>
</reference>
<feature type="transmembrane region" description="Helical" evidence="9">
    <location>
        <begin position="114"/>
        <end position="136"/>
    </location>
</feature>
<keyword evidence="7" id="KW-0406">Ion transport</keyword>
<evidence type="ECO:0000256" key="1">
    <source>
        <dbReference type="ARBA" id="ARBA00004651"/>
    </source>
</evidence>
<evidence type="ECO:0000256" key="5">
    <source>
        <dbReference type="ARBA" id="ARBA00022692"/>
    </source>
</evidence>
<evidence type="ECO:0000256" key="6">
    <source>
        <dbReference type="ARBA" id="ARBA00022989"/>
    </source>
</evidence>
<evidence type="ECO:0000313" key="11">
    <source>
        <dbReference type="EMBL" id="NME43532.1"/>
    </source>
</evidence>
<dbReference type="GO" id="GO:0006813">
    <property type="term" value="P:potassium ion transport"/>
    <property type="evidence" value="ECO:0007669"/>
    <property type="project" value="InterPro"/>
</dbReference>
<feature type="transmembrane region" description="Helical" evidence="9">
    <location>
        <begin position="188"/>
        <end position="206"/>
    </location>
</feature>
<evidence type="ECO:0000256" key="3">
    <source>
        <dbReference type="ARBA" id="ARBA00022449"/>
    </source>
</evidence>
<keyword evidence="3" id="KW-0050">Antiport</keyword>
<dbReference type="NCBIfam" id="NF003715">
    <property type="entry name" value="PRK05326.1-2"/>
    <property type="match status" value="1"/>
</dbReference>
<dbReference type="EMBL" id="JABAFR010000002">
    <property type="protein sequence ID" value="NME43532.1"/>
    <property type="molecule type" value="Genomic_DNA"/>
</dbReference>
<evidence type="ECO:0000256" key="4">
    <source>
        <dbReference type="ARBA" id="ARBA00022475"/>
    </source>
</evidence>
<dbReference type="GO" id="GO:0005886">
    <property type="term" value="C:plasma membrane"/>
    <property type="evidence" value="ECO:0007669"/>
    <property type="project" value="UniProtKB-SubCell"/>
</dbReference>
<feature type="transmembrane region" description="Helical" evidence="9">
    <location>
        <begin position="295"/>
        <end position="316"/>
    </location>
</feature>
<dbReference type="Pfam" id="PF02080">
    <property type="entry name" value="TrkA_C"/>
    <property type="match status" value="2"/>
</dbReference>
<keyword evidence="4" id="KW-1003">Cell membrane</keyword>
<feature type="transmembrane region" description="Helical" evidence="9">
    <location>
        <begin position="353"/>
        <end position="376"/>
    </location>
</feature>
<evidence type="ECO:0000256" key="9">
    <source>
        <dbReference type="SAM" id="Phobius"/>
    </source>
</evidence>
<evidence type="ECO:0000313" key="13">
    <source>
        <dbReference type="Proteomes" id="UP000260721"/>
    </source>
</evidence>
<dbReference type="GO" id="GO:0015297">
    <property type="term" value="F:antiporter activity"/>
    <property type="evidence" value="ECO:0007669"/>
    <property type="project" value="UniProtKB-KW"/>
</dbReference>
<dbReference type="PANTHER" id="PTHR32507">
    <property type="entry name" value="NA(+)/H(+) ANTIPORTER 1"/>
    <property type="match status" value="1"/>
</dbReference>
<dbReference type="InterPro" id="IPR036721">
    <property type="entry name" value="RCK_C_sf"/>
</dbReference>
<gene>
    <name evidence="12" type="ORF">DXC78_06795</name>
    <name evidence="11" type="ORF">HF861_01330</name>
</gene>
<dbReference type="Pfam" id="PF00999">
    <property type="entry name" value="Na_H_Exchanger"/>
    <property type="match status" value="1"/>
</dbReference>
<reference evidence="12 13" key="1">
    <citation type="submission" date="2018-08" db="EMBL/GenBank/DDBJ databases">
        <title>A genome reference for cultivated species of the human gut microbiota.</title>
        <authorList>
            <person name="Zou Y."/>
            <person name="Xue W."/>
            <person name="Luo G."/>
        </authorList>
    </citation>
    <scope>NUCLEOTIDE SEQUENCE [LARGE SCALE GENOMIC DNA]</scope>
    <source>
        <strain evidence="12 13">TF08-11</strain>
    </source>
</reference>
<dbReference type="Gene3D" id="3.30.70.1450">
    <property type="entry name" value="Regulator of K+ conductance, C-terminal domain"/>
    <property type="match status" value="2"/>
</dbReference>
<keyword evidence="6 9" id="KW-1133">Transmembrane helix</keyword>
<evidence type="ECO:0000256" key="8">
    <source>
        <dbReference type="ARBA" id="ARBA00023136"/>
    </source>
</evidence>
<organism evidence="12 13">
    <name type="scientific">Faecalicoccus pleomorphus</name>
    <dbReference type="NCBI Taxonomy" id="1323"/>
    <lineage>
        <taxon>Bacteria</taxon>
        <taxon>Bacillati</taxon>
        <taxon>Bacillota</taxon>
        <taxon>Erysipelotrichia</taxon>
        <taxon>Erysipelotrichales</taxon>
        <taxon>Erysipelotrichaceae</taxon>
        <taxon>Faecalicoccus</taxon>
    </lineage>
</organism>
<evidence type="ECO:0000256" key="7">
    <source>
        <dbReference type="ARBA" id="ARBA00023065"/>
    </source>
</evidence>
<feature type="transmembrane region" description="Helical" evidence="9">
    <location>
        <begin position="54"/>
        <end position="71"/>
    </location>
</feature>
<comment type="subcellular location">
    <subcellularLocation>
        <location evidence="1">Cell membrane</location>
        <topology evidence="1">Multi-pass membrane protein</topology>
    </subcellularLocation>
</comment>
<keyword evidence="5 9" id="KW-0812">Transmembrane</keyword>
<dbReference type="STRING" id="1123313.GCA_000420345_00512"/>
<dbReference type="RefSeq" id="WP_117446363.1">
    <property type="nucleotide sequence ID" value="NZ_CAMNNH010000070.1"/>
</dbReference>
<keyword evidence="2" id="KW-0813">Transport</keyword>
<dbReference type="GO" id="GO:1902600">
    <property type="term" value="P:proton transmembrane transport"/>
    <property type="evidence" value="ECO:0007669"/>
    <property type="project" value="InterPro"/>
</dbReference>
<evidence type="ECO:0000256" key="2">
    <source>
        <dbReference type="ARBA" id="ARBA00022448"/>
    </source>
</evidence>
<feature type="transmembrane region" description="Helical" evidence="9">
    <location>
        <begin position="267"/>
        <end position="289"/>
    </location>
</feature>
<evidence type="ECO:0000313" key="14">
    <source>
        <dbReference type="Proteomes" id="UP000540014"/>
    </source>
</evidence>
<name>A0A3E3E520_9FIRM</name>
<keyword evidence="8 9" id="KW-0472">Membrane</keyword>
<feature type="transmembrane region" description="Helical" evidence="9">
    <location>
        <begin position="30"/>
        <end position="48"/>
    </location>
</feature>
<feature type="transmembrane region" description="Helical" evidence="9">
    <location>
        <begin position="83"/>
        <end position="108"/>
    </location>
</feature>
<dbReference type="GO" id="GO:0008324">
    <property type="term" value="F:monoatomic cation transmembrane transporter activity"/>
    <property type="evidence" value="ECO:0007669"/>
    <property type="project" value="InterPro"/>
</dbReference>
<dbReference type="SUPFAM" id="SSF116726">
    <property type="entry name" value="TrkA C-terminal domain-like"/>
    <property type="match status" value="2"/>
</dbReference>
<dbReference type="AlphaFoldDB" id="A0A3E3E520"/>
<sequence length="530" mass="59131">MSVLLIGIGVVFILCILLNHLLARLPIPSLVIFLVLGILFGVDGLFQISFDDYALSETICSTCLIFIMFYGGFGTNIKQAKKILAPAILLSSVGVVLMAFLVGGFVYFVFGLPLYASLLMGAVVCSTDAASVFNVLRSKNLALKQNTDSLLEVESGSNDPFSYMLTLILSALCLGESIHIPWMLLQQLGFGVLIGVLVAKGVLFLLHQMDQLSSAERTILLFAASLLSYAFAYKVGGNGYLSVYLCGIIMGNSYVPDKKDMVHFFDVLTENCQMIIFFLLGLLVTPSSLPSQFTYAFWISLFMILIARPLVCTLLLKPLGFSWNRIAVISMAGLRGVASIVFAIMAVTKGVEYPLNLFNIVFIIVLISLIVQGSLLPKFTEWMKMKDPQGNILKTFNDYQEEEEIRFIQIHMDENHTYVNKTISQIALPEQMLAVLVLKKEETIMPNGNTFLEKGDTLVLAAHAFEETQNYQMKEIYIDEHHKWCQKKVYQLPQNMPYLIVMIKRQKEIIVPNGDTMICDGDKLVVLKHV</sequence>
<feature type="transmembrane region" description="Helical" evidence="9">
    <location>
        <begin position="218"/>
        <end position="233"/>
    </location>
</feature>
<accession>A0A3E3E520</accession>
<evidence type="ECO:0000313" key="12">
    <source>
        <dbReference type="EMBL" id="RGD76425.1"/>
    </source>
</evidence>
<dbReference type="Proteomes" id="UP000540014">
    <property type="component" value="Unassembled WGS sequence"/>
</dbReference>
<dbReference type="Gene3D" id="1.20.1530.20">
    <property type="match status" value="1"/>
</dbReference>
<dbReference type="EMBL" id="QUSK01000013">
    <property type="protein sequence ID" value="RGD76425.1"/>
    <property type="molecule type" value="Genomic_DNA"/>
</dbReference>
<dbReference type="InterPro" id="IPR006037">
    <property type="entry name" value="RCK_C"/>
</dbReference>
<dbReference type="Proteomes" id="UP000260721">
    <property type="component" value="Unassembled WGS sequence"/>
</dbReference>
<dbReference type="NCBIfam" id="NF003716">
    <property type="entry name" value="PRK05326.1-3"/>
    <property type="match status" value="1"/>
</dbReference>
<proteinExistence type="predicted"/>
<dbReference type="PROSITE" id="PS51202">
    <property type="entry name" value="RCK_C"/>
    <property type="match status" value="1"/>
</dbReference>
<dbReference type="InterPro" id="IPR038770">
    <property type="entry name" value="Na+/solute_symporter_sf"/>
</dbReference>
<protein>
    <submittedName>
        <fullName evidence="12">Potassium/proton antiporter</fullName>
    </submittedName>
</protein>
<evidence type="ECO:0000259" key="10">
    <source>
        <dbReference type="PROSITE" id="PS51202"/>
    </source>
</evidence>
<feature type="transmembrane region" description="Helical" evidence="9">
    <location>
        <begin position="6"/>
        <end position="23"/>
    </location>
</feature>
<feature type="transmembrane region" description="Helical" evidence="9">
    <location>
        <begin position="328"/>
        <end position="347"/>
    </location>
</feature>
<comment type="caution">
    <text evidence="12">The sequence shown here is derived from an EMBL/GenBank/DDBJ whole genome shotgun (WGS) entry which is preliminary data.</text>
</comment>
<dbReference type="InterPro" id="IPR006153">
    <property type="entry name" value="Cation/H_exchanger_TM"/>
</dbReference>